<gene>
    <name evidence="2" type="ORF">FB45DRAFT_868801</name>
</gene>
<name>A0AAD7BMT9_9AGAR</name>
<dbReference type="AlphaFoldDB" id="A0AAD7BMT9"/>
<keyword evidence="3" id="KW-1185">Reference proteome</keyword>
<evidence type="ECO:0000313" key="3">
    <source>
        <dbReference type="Proteomes" id="UP001221142"/>
    </source>
</evidence>
<dbReference type="Gene3D" id="3.30.710.10">
    <property type="entry name" value="Potassium Channel Kv1.1, Chain A"/>
    <property type="match status" value="1"/>
</dbReference>
<organism evidence="2 3">
    <name type="scientific">Roridomyces roridus</name>
    <dbReference type="NCBI Taxonomy" id="1738132"/>
    <lineage>
        <taxon>Eukaryota</taxon>
        <taxon>Fungi</taxon>
        <taxon>Dikarya</taxon>
        <taxon>Basidiomycota</taxon>
        <taxon>Agaricomycotina</taxon>
        <taxon>Agaricomycetes</taxon>
        <taxon>Agaricomycetidae</taxon>
        <taxon>Agaricales</taxon>
        <taxon>Marasmiineae</taxon>
        <taxon>Mycenaceae</taxon>
        <taxon>Roridomyces</taxon>
    </lineage>
</organism>
<evidence type="ECO:0000313" key="2">
    <source>
        <dbReference type="EMBL" id="KAJ7625625.1"/>
    </source>
</evidence>
<dbReference type="EMBL" id="JARKIF010000012">
    <property type="protein sequence ID" value="KAJ7625625.1"/>
    <property type="molecule type" value="Genomic_DNA"/>
</dbReference>
<reference evidence="2" key="1">
    <citation type="submission" date="2023-03" db="EMBL/GenBank/DDBJ databases">
        <title>Massive genome expansion in bonnet fungi (Mycena s.s.) driven by repeated elements and novel gene families across ecological guilds.</title>
        <authorList>
            <consortium name="Lawrence Berkeley National Laboratory"/>
            <person name="Harder C.B."/>
            <person name="Miyauchi S."/>
            <person name="Viragh M."/>
            <person name="Kuo A."/>
            <person name="Thoen E."/>
            <person name="Andreopoulos B."/>
            <person name="Lu D."/>
            <person name="Skrede I."/>
            <person name="Drula E."/>
            <person name="Henrissat B."/>
            <person name="Morin E."/>
            <person name="Kohler A."/>
            <person name="Barry K."/>
            <person name="LaButti K."/>
            <person name="Morin E."/>
            <person name="Salamov A."/>
            <person name="Lipzen A."/>
            <person name="Mereny Z."/>
            <person name="Hegedus B."/>
            <person name="Baldrian P."/>
            <person name="Stursova M."/>
            <person name="Weitz H."/>
            <person name="Taylor A."/>
            <person name="Grigoriev I.V."/>
            <person name="Nagy L.G."/>
            <person name="Martin F."/>
            <person name="Kauserud H."/>
        </authorList>
    </citation>
    <scope>NUCLEOTIDE SEQUENCE</scope>
    <source>
        <strain evidence="2">9284</strain>
    </source>
</reference>
<accession>A0AAD7BMT9</accession>
<sequence>MCDHVEEITFKVEDRIFKAPRHLFERNSEIFATVFTLPEVDKEGCSAENPFVLEGVQSADFEQLVQVLRSIDTAKSPGLPKESWISVLKLSTLWYFIDARNLAIQELGKQTMDSVERILLARRYDVSVWLRRGYAELARRPRGLSVEEAEAIGLMTALKLYQSREAALRSHYAGYESPGLGYMAPSFHRADVDVMFKEEFRLADLASATYV</sequence>
<evidence type="ECO:0000259" key="1">
    <source>
        <dbReference type="PROSITE" id="PS50097"/>
    </source>
</evidence>
<dbReference type="InterPro" id="IPR000210">
    <property type="entry name" value="BTB/POZ_dom"/>
</dbReference>
<dbReference type="InterPro" id="IPR011333">
    <property type="entry name" value="SKP1/BTB/POZ_sf"/>
</dbReference>
<feature type="domain" description="BTB" evidence="1">
    <location>
        <begin position="6"/>
        <end position="77"/>
    </location>
</feature>
<proteinExistence type="predicted"/>
<dbReference type="PROSITE" id="PS50097">
    <property type="entry name" value="BTB"/>
    <property type="match status" value="1"/>
</dbReference>
<dbReference type="Proteomes" id="UP001221142">
    <property type="component" value="Unassembled WGS sequence"/>
</dbReference>
<comment type="caution">
    <text evidence="2">The sequence shown here is derived from an EMBL/GenBank/DDBJ whole genome shotgun (WGS) entry which is preliminary data.</text>
</comment>
<protein>
    <recommendedName>
        <fullName evidence="1">BTB domain-containing protein</fullName>
    </recommendedName>
</protein>